<gene>
    <name evidence="10" type="ORF">SAMN04488125_102368</name>
</gene>
<feature type="transmembrane region" description="Helical" evidence="8">
    <location>
        <begin position="146"/>
        <end position="168"/>
    </location>
</feature>
<evidence type="ECO:0000256" key="8">
    <source>
        <dbReference type="RuleBase" id="RU362002"/>
    </source>
</evidence>
<dbReference type="AlphaFoldDB" id="A0A1I4AEQ3"/>
<dbReference type="InterPro" id="IPR024041">
    <property type="entry name" value="NH4_transpt_AmtB-like_dom"/>
</dbReference>
<evidence type="ECO:0000256" key="7">
    <source>
        <dbReference type="ARBA" id="ARBA00023177"/>
    </source>
</evidence>
<feature type="transmembrane region" description="Helical" evidence="8">
    <location>
        <begin position="175"/>
        <end position="198"/>
    </location>
</feature>
<organism evidence="10 11">
    <name type="scientific">Methylorubrum salsuginis</name>
    <dbReference type="NCBI Taxonomy" id="414703"/>
    <lineage>
        <taxon>Bacteria</taxon>
        <taxon>Pseudomonadati</taxon>
        <taxon>Pseudomonadota</taxon>
        <taxon>Alphaproteobacteria</taxon>
        <taxon>Hyphomicrobiales</taxon>
        <taxon>Methylobacteriaceae</taxon>
        <taxon>Methylorubrum</taxon>
    </lineage>
</organism>
<feature type="transmembrane region" description="Helical" evidence="8">
    <location>
        <begin position="83"/>
        <end position="103"/>
    </location>
</feature>
<dbReference type="PANTHER" id="PTHR43029">
    <property type="entry name" value="AMMONIUM TRANSPORTER MEP2"/>
    <property type="match status" value="1"/>
</dbReference>
<feature type="transmembrane region" description="Helical" evidence="8">
    <location>
        <begin position="342"/>
        <end position="362"/>
    </location>
</feature>
<keyword evidence="11" id="KW-1185">Reference proteome</keyword>
<evidence type="ECO:0000313" key="10">
    <source>
        <dbReference type="EMBL" id="SFK54922.1"/>
    </source>
</evidence>
<dbReference type="RefSeq" id="WP_091942411.1">
    <property type="nucleotide sequence ID" value="NZ_FOSV01000002.1"/>
</dbReference>
<feature type="transmembrane region" description="Helical" evidence="8">
    <location>
        <begin position="244"/>
        <end position="265"/>
    </location>
</feature>
<feature type="transmembrane region" description="Helical" evidence="8">
    <location>
        <begin position="368"/>
        <end position="385"/>
    </location>
</feature>
<dbReference type="InterPro" id="IPR001905">
    <property type="entry name" value="Ammonium_transpt"/>
</dbReference>
<dbReference type="OrthoDB" id="9814202at2"/>
<feature type="transmembrane region" description="Helical" evidence="8">
    <location>
        <begin position="277"/>
        <end position="298"/>
    </location>
</feature>
<protein>
    <recommendedName>
        <fullName evidence="8">Ammonium transporter</fullName>
    </recommendedName>
</protein>
<feature type="transmembrane region" description="Helical" evidence="8">
    <location>
        <begin position="397"/>
        <end position="416"/>
    </location>
</feature>
<evidence type="ECO:0000256" key="6">
    <source>
        <dbReference type="ARBA" id="ARBA00023136"/>
    </source>
</evidence>
<keyword evidence="6 8" id="KW-0472">Membrane</keyword>
<feature type="transmembrane region" description="Helical" evidence="8">
    <location>
        <begin position="50"/>
        <end position="71"/>
    </location>
</feature>
<dbReference type="Gene3D" id="1.10.3430.10">
    <property type="entry name" value="Ammonium transporter AmtB like domains"/>
    <property type="match status" value="1"/>
</dbReference>
<evidence type="ECO:0000256" key="1">
    <source>
        <dbReference type="ARBA" id="ARBA00004141"/>
    </source>
</evidence>
<feature type="domain" description="Ammonium transporter AmtB-like" evidence="9">
    <location>
        <begin position="50"/>
        <end position="498"/>
    </location>
</feature>
<dbReference type="Proteomes" id="UP000198804">
    <property type="component" value="Unassembled WGS sequence"/>
</dbReference>
<dbReference type="PANTHER" id="PTHR43029:SF10">
    <property type="entry name" value="AMMONIUM TRANSPORTER MEP2"/>
    <property type="match status" value="1"/>
</dbReference>
<feature type="transmembrane region" description="Helical" evidence="8">
    <location>
        <begin position="452"/>
        <end position="471"/>
    </location>
</feature>
<evidence type="ECO:0000259" key="9">
    <source>
        <dbReference type="Pfam" id="PF00909"/>
    </source>
</evidence>
<comment type="similarity">
    <text evidence="2 8">Belongs to the ammonia transporter channel (TC 1.A.11.2) family.</text>
</comment>
<dbReference type="EMBL" id="FOSV01000002">
    <property type="protein sequence ID" value="SFK54922.1"/>
    <property type="molecule type" value="Genomic_DNA"/>
</dbReference>
<keyword evidence="3 8" id="KW-0813">Transport</keyword>
<keyword evidence="4 8" id="KW-0812">Transmembrane</keyword>
<evidence type="ECO:0000256" key="4">
    <source>
        <dbReference type="ARBA" id="ARBA00022692"/>
    </source>
</evidence>
<evidence type="ECO:0000256" key="3">
    <source>
        <dbReference type="ARBA" id="ARBA00022448"/>
    </source>
</evidence>
<dbReference type="Pfam" id="PF00909">
    <property type="entry name" value="Ammonium_transp"/>
    <property type="match status" value="1"/>
</dbReference>
<sequence>MKLRTLLALGLGGAALGLLLVEPSLAQTPAPEAVPAAAAAAPVPNKGDTAWMLLSSVLVLLMTVPGLALFYGGLVRTKNMLSVLTQVFAIASIVCLLWVAYGYSLAFTNGGGLNDFIGGFSKAFLKGVDANSVAATFSNGVVIPEYVYICFQMTFAMITPGLIVGAFAERMKFSALIVFTILWVTLIYFPMAHMVWYWGGPDVFAEAAKKLAAAGGAANAAAQAEYDATLADAGLLFKWGALDFAGGTVVHINAGIAGLVGCLMLGKRIGYGRDLLAPHSLTMTTIGASLLWVGWFGFNAGSNLEANGTTTLAMINTFVATAAAAVSWLFVEWAAKGKPSLLGMLSGAIAGLVAVTPAAGFAGPMGSIVLGLVAGAACFVMCSTVKNALGYDDSLDVFGVHCVGGILGALATGILVSPDLGGAGIPDYTTKPGELVLGAYDMTAQLITQAKAVGFTILWSGIGSAILYKLVDLTIGLRVTQEEEREGLDIADHGERAYNY</sequence>
<proteinExistence type="inferred from homology"/>
<reference evidence="11" key="1">
    <citation type="submission" date="2016-10" db="EMBL/GenBank/DDBJ databases">
        <authorList>
            <person name="Varghese N."/>
            <person name="Submissions S."/>
        </authorList>
    </citation>
    <scope>NUCLEOTIDE SEQUENCE [LARGE SCALE GENOMIC DNA]</scope>
    <source>
        <strain evidence="11">CGMCC 1.6474</strain>
    </source>
</reference>
<dbReference type="GO" id="GO:0005886">
    <property type="term" value="C:plasma membrane"/>
    <property type="evidence" value="ECO:0007669"/>
    <property type="project" value="UniProtKB-SubCell"/>
</dbReference>
<keyword evidence="5 8" id="KW-1133">Transmembrane helix</keyword>
<evidence type="ECO:0000313" key="11">
    <source>
        <dbReference type="Proteomes" id="UP000198804"/>
    </source>
</evidence>
<name>A0A1I4AEQ3_9HYPH</name>
<feature type="transmembrane region" description="Helical" evidence="8">
    <location>
        <begin position="310"/>
        <end position="330"/>
    </location>
</feature>
<evidence type="ECO:0000256" key="2">
    <source>
        <dbReference type="ARBA" id="ARBA00005887"/>
    </source>
</evidence>
<dbReference type="PROSITE" id="PS01219">
    <property type="entry name" value="AMMONIUM_TRANSP"/>
    <property type="match status" value="1"/>
</dbReference>
<evidence type="ECO:0000256" key="5">
    <source>
        <dbReference type="ARBA" id="ARBA00022989"/>
    </source>
</evidence>
<comment type="subcellular location">
    <subcellularLocation>
        <location evidence="8">Cell membrane</location>
        <topology evidence="8">Multi-pass membrane protein</topology>
    </subcellularLocation>
    <subcellularLocation>
        <location evidence="1">Membrane</location>
        <topology evidence="1">Multi-pass membrane protein</topology>
    </subcellularLocation>
</comment>
<dbReference type="SUPFAM" id="SSF111352">
    <property type="entry name" value="Ammonium transporter"/>
    <property type="match status" value="1"/>
</dbReference>
<dbReference type="STRING" id="414703.SAMN04488125_102368"/>
<dbReference type="NCBIfam" id="TIGR00836">
    <property type="entry name" value="amt"/>
    <property type="match status" value="1"/>
</dbReference>
<accession>A0A1I4AEQ3</accession>
<keyword evidence="7 8" id="KW-0924">Ammonia transport</keyword>
<dbReference type="InterPro" id="IPR029020">
    <property type="entry name" value="Ammonium/urea_transptr"/>
</dbReference>
<dbReference type="InterPro" id="IPR018047">
    <property type="entry name" value="Ammonium_transpt_CS"/>
</dbReference>
<dbReference type="GO" id="GO:0008519">
    <property type="term" value="F:ammonium channel activity"/>
    <property type="evidence" value="ECO:0007669"/>
    <property type="project" value="InterPro"/>
</dbReference>